<protein>
    <submittedName>
        <fullName evidence="5">Inulinase</fullName>
    </submittedName>
</protein>
<comment type="similarity">
    <text evidence="1">Belongs to the glycosyl hydrolase 32 family.</text>
</comment>
<dbReference type="OrthoDB" id="202537at2759"/>
<keyword evidence="3" id="KW-0326">Glycosidase</keyword>
<dbReference type="Gene3D" id="2.115.10.20">
    <property type="entry name" value="Glycosyl hydrolase domain, family 43"/>
    <property type="match status" value="1"/>
</dbReference>
<dbReference type="GO" id="GO:0005987">
    <property type="term" value="P:sucrose catabolic process"/>
    <property type="evidence" value="ECO:0007669"/>
    <property type="project" value="TreeGrafter"/>
</dbReference>
<dbReference type="PANTHER" id="PTHR42800">
    <property type="entry name" value="EXOINULINASE INUD (AFU_ORTHOLOGUE AFUA_5G00480)"/>
    <property type="match status" value="1"/>
</dbReference>
<reference evidence="6" key="4">
    <citation type="journal article" date="2015" name="G3 (Bethesda)">
        <title>Genome sequences of three phytopathogenic species of the Magnaporthaceae family of fungi.</title>
        <authorList>
            <person name="Okagaki L.H."/>
            <person name="Nunes C.C."/>
            <person name="Sailsbery J."/>
            <person name="Clay B."/>
            <person name="Brown D."/>
            <person name="John T."/>
            <person name="Oh Y."/>
            <person name="Young N."/>
            <person name="Fitzgerald M."/>
            <person name="Haas B.J."/>
            <person name="Zeng Q."/>
            <person name="Young S."/>
            <person name="Adiconis X."/>
            <person name="Fan L."/>
            <person name="Levin J.Z."/>
            <person name="Mitchell T.K."/>
            <person name="Okubara P.A."/>
            <person name="Farman M.L."/>
            <person name="Kohn L.M."/>
            <person name="Birren B."/>
            <person name="Ma L.-J."/>
            <person name="Dean R.A."/>
        </authorList>
    </citation>
    <scope>NUCLEOTIDE SEQUENCE</scope>
    <source>
        <strain evidence="6">R3-111a-1</strain>
    </source>
</reference>
<dbReference type="HOGENOM" id="CLU_001528_3_3_1"/>
<dbReference type="InterPro" id="IPR013148">
    <property type="entry name" value="Glyco_hydro_32_N"/>
</dbReference>
<sequence>MVPRRGTDKALARGKPELVWGNRPPTAKFGAARIRFGANYAVGLPLLYPLSIIARGAAADDLATTARMLPDSLRASATLAIIVAAAASPLTSTGAWARQQQQHARHSPAIARSLGVPEAGDYTGALRPQHAYYQHNPTRLSAGNQHWGHATSRDLYHWENQPEALSPPPRARASVLSGSVVTDPNNTPGFFLDRDSGVVAVFTLAEHAEDDGTPGTQTQALAYSLDGGYSFRHYDGNPAIDGDDGQLRDPKVVRHENRWVMVLAYAREPAVGIYSSPDLRHWTHESNFSRHGPPGAQWESPNLVQCRGRVGDAVLPWRVQRHALFALGRRDAHRRLRQGNYAAKYFYGLPEGSDAVGLGWASNWQYAERVPMGQLEGWRGGFTLPRVHYLAKAPRVGGPCFDGGGAAGPGGQGDGRTAALGPGESGSGAYYIDANVTGLDAARLGPDAQLNFSLSSPSTGEALRWGIDFGGGMASGSTGLGHALYGPGAPAWRMQAVVDRSIFEVFVDGGIHAATVLILPASVLNEFEVKVGGLSPDARVSIAVNGLESVWKS</sequence>
<dbReference type="STRING" id="644352.J3NMG6"/>
<keyword evidence="7" id="KW-1185">Reference proteome</keyword>
<proteinExistence type="inferred from homology"/>
<dbReference type="SUPFAM" id="SSF75005">
    <property type="entry name" value="Arabinanase/levansucrase/invertase"/>
    <property type="match status" value="1"/>
</dbReference>
<evidence type="ECO:0000313" key="7">
    <source>
        <dbReference type="Proteomes" id="UP000006039"/>
    </source>
</evidence>
<name>J3NMG6_GAET3</name>
<reference evidence="7" key="1">
    <citation type="submission" date="2010-07" db="EMBL/GenBank/DDBJ databases">
        <title>The genome sequence of Gaeumannomyces graminis var. tritici strain R3-111a-1.</title>
        <authorList>
            <consortium name="The Broad Institute Genome Sequencing Platform"/>
            <person name="Ma L.-J."/>
            <person name="Dead R."/>
            <person name="Young S."/>
            <person name="Zeng Q."/>
            <person name="Koehrsen M."/>
            <person name="Alvarado L."/>
            <person name="Berlin A."/>
            <person name="Chapman S.B."/>
            <person name="Chen Z."/>
            <person name="Freedman E."/>
            <person name="Gellesch M."/>
            <person name="Goldberg J."/>
            <person name="Griggs A."/>
            <person name="Gujja S."/>
            <person name="Heilman E.R."/>
            <person name="Heiman D."/>
            <person name="Hepburn T."/>
            <person name="Howarth C."/>
            <person name="Jen D."/>
            <person name="Larson L."/>
            <person name="Mehta T."/>
            <person name="Neiman D."/>
            <person name="Pearson M."/>
            <person name="Roberts A."/>
            <person name="Saif S."/>
            <person name="Shea T."/>
            <person name="Shenoy N."/>
            <person name="Sisk P."/>
            <person name="Stolte C."/>
            <person name="Sykes S."/>
            <person name="Walk T."/>
            <person name="White J."/>
            <person name="Yandava C."/>
            <person name="Haas B."/>
            <person name="Nusbaum C."/>
            <person name="Birren B."/>
        </authorList>
    </citation>
    <scope>NUCLEOTIDE SEQUENCE [LARGE SCALE GENOMIC DNA]</scope>
    <source>
        <strain evidence="7">R3-111a-1</strain>
    </source>
</reference>
<evidence type="ECO:0000256" key="2">
    <source>
        <dbReference type="ARBA" id="ARBA00022801"/>
    </source>
</evidence>
<gene>
    <name evidence="6" type="primary">20342928</name>
    <name evidence="5" type="ORF">GGTG_02470</name>
</gene>
<dbReference type="EMBL" id="GL385395">
    <property type="protein sequence ID" value="EJT82497.1"/>
    <property type="molecule type" value="Genomic_DNA"/>
</dbReference>
<evidence type="ECO:0000313" key="5">
    <source>
        <dbReference type="EMBL" id="EJT82497.1"/>
    </source>
</evidence>
<dbReference type="GO" id="GO:0000324">
    <property type="term" value="C:fungal-type vacuole"/>
    <property type="evidence" value="ECO:0007669"/>
    <property type="project" value="TreeGrafter"/>
</dbReference>
<dbReference type="Proteomes" id="UP000006039">
    <property type="component" value="Unassembled WGS sequence"/>
</dbReference>
<dbReference type="CDD" id="cd18622">
    <property type="entry name" value="GH32_Inu-like"/>
    <property type="match status" value="1"/>
</dbReference>
<dbReference type="GeneID" id="20342928"/>
<reference evidence="5" key="3">
    <citation type="submission" date="2010-09" db="EMBL/GenBank/DDBJ databases">
        <title>Annotation of Gaeumannomyces graminis var. tritici R3-111a-1.</title>
        <authorList>
            <consortium name="The Broad Institute Genome Sequencing Platform"/>
            <person name="Ma L.-J."/>
            <person name="Dead R."/>
            <person name="Young S.K."/>
            <person name="Zeng Q."/>
            <person name="Gargeya S."/>
            <person name="Fitzgerald M."/>
            <person name="Haas B."/>
            <person name="Abouelleil A."/>
            <person name="Alvarado L."/>
            <person name="Arachchi H.M."/>
            <person name="Berlin A."/>
            <person name="Brown A."/>
            <person name="Chapman S.B."/>
            <person name="Chen Z."/>
            <person name="Dunbar C."/>
            <person name="Freedman E."/>
            <person name="Gearin G."/>
            <person name="Gellesch M."/>
            <person name="Goldberg J."/>
            <person name="Griggs A."/>
            <person name="Gujja S."/>
            <person name="Heiman D."/>
            <person name="Howarth C."/>
            <person name="Larson L."/>
            <person name="Lui A."/>
            <person name="MacDonald P.J.P."/>
            <person name="Mehta T."/>
            <person name="Montmayeur A."/>
            <person name="Murphy C."/>
            <person name="Neiman D."/>
            <person name="Pearson M."/>
            <person name="Priest M."/>
            <person name="Roberts A."/>
            <person name="Saif S."/>
            <person name="Shea T."/>
            <person name="Shenoy N."/>
            <person name="Sisk P."/>
            <person name="Stolte C."/>
            <person name="Sykes S."/>
            <person name="Yandava C."/>
            <person name="Wortman J."/>
            <person name="Nusbaum C."/>
            <person name="Birren B."/>
        </authorList>
    </citation>
    <scope>NUCLEOTIDE SEQUENCE</scope>
    <source>
        <strain evidence="5">R3-111a-1</strain>
    </source>
</reference>
<dbReference type="SMART" id="SM00640">
    <property type="entry name" value="Glyco_32"/>
    <property type="match status" value="1"/>
</dbReference>
<evidence type="ECO:0000256" key="1">
    <source>
        <dbReference type="ARBA" id="ARBA00009902"/>
    </source>
</evidence>
<dbReference type="InterPro" id="IPR023296">
    <property type="entry name" value="Glyco_hydro_beta-prop_sf"/>
</dbReference>
<dbReference type="Pfam" id="PF00251">
    <property type="entry name" value="Glyco_hydro_32N"/>
    <property type="match status" value="1"/>
</dbReference>
<reference evidence="5" key="2">
    <citation type="submission" date="2010-07" db="EMBL/GenBank/DDBJ databases">
        <authorList>
            <consortium name="The Broad Institute Genome Sequencing Platform"/>
            <consortium name="Broad Institute Genome Sequencing Center for Infectious Disease"/>
            <person name="Ma L.-J."/>
            <person name="Dead R."/>
            <person name="Young S."/>
            <person name="Zeng Q."/>
            <person name="Koehrsen M."/>
            <person name="Alvarado L."/>
            <person name="Berlin A."/>
            <person name="Chapman S.B."/>
            <person name="Chen Z."/>
            <person name="Freedman E."/>
            <person name="Gellesch M."/>
            <person name="Goldberg J."/>
            <person name="Griggs A."/>
            <person name="Gujja S."/>
            <person name="Heilman E.R."/>
            <person name="Heiman D."/>
            <person name="Hepburn T."/>
            <person name="Howarth C."/>
            <person name="Jen D."/>
            <person name="Larson L."/>
            <person name="Mehta T."/>
            <person name="Neiman D."/>
            <person name="Pearson M."/>
            <person name="Roberts A."/>
            <person name="Saif S."/>
            <person name="Shea T."/>
            <person name="Shenoy N."/>
            <person name="Sisk P."/>
            <person name="Stolte C."/>
            <person name="Sykes S."/>
            <person name="Walk T."/>
            <person name="White J."/>
            <person name="Yandava C."/>
            <person name="Haas B."/>
            <person name="Nusbaum C."/>
            <person name="Birren B."/>
        </authorList>
    </citation>
    <scope>NUCLEOTIDE SEQUENCE</scope>
    <source>
        <strain evidence="5">R3-111a-1</strain>
    </source>
</reference>
<dbReference type="PANTHER" id="PTHR42800:SF2">
    <property type="entry name" value="INVERTASE-RELATED"/>
    <property type="match status" value="1"/>
</dbReference>
<dbReference type="InterPro" id="IPR013320">
    <property type="entry name" value="ConA-like_dom_sf"/>
</dbReference>
<dbReference type="eggNOG" id="KOG0228">
    <property type="taxonomic scope" value="Eukaryota"/>
</dbReference>
<feature type="domain" description="Glycosyl hydrolase family 32 N-terminal" evidence="4">
    <location>
        <begin position="130"/>
        <end position="387"/>
    </location>
</feature>
<accession>J3NMG6</accession>
<dbReference type="GO" id="GO:0004575">
    <property type="term" value="F:sucrose alpha-glucosidase activity"/>
    <property type="evidence" value="ECO:0007669"/>
    <property type="project" value="TreeGrafter"/>
</dbReference>
<dbReference type="SUPFAM" id="SSF49899">
    <property type="entry name" value="Concanavalin A-like lectins/glucanases"/>
    <property type="match status" value="1"/>
</dbReference>
<dbReference type="AlphaFoldDB" id="J3NMG6"/>
<dbReference type="Gene3D" id="2.60.120.560">
    <property type="entry name" value="Exo-inulinase, domain 1"/>
    <property type="match status" value="1"/>
</dbReference>
<dbReference type="EnsemblFungi" id="EJT82497">
    <property type="protein sequence ID" value="EJT82497"/>
    <property type="gene ID" value="GGTG_02470"/>
</dbReference>
<evidence type="ECO:0000259" key="4">
    <source>
        <dbReference type="Pfam" id="PF00251"/>
    </source>
</evidence>
<organism evidence="5">
    <name type="scientific">Gaeumannomyces tritici (strain R3-111a-1)</name>
    <name type="common">Wheat and barley take-all root rot fungus</name>
    <name type="synonym">Gaeumannomyces graminis var. tritici</name>
    <dbReference type="NCBI Taxonomy" id="644352"/>
    <lineage>
        <taxon>Eukaryota</taxon>
        <taxon>Fungi</taxon>
        <taxon>Dikarya</taxon>
        <taxon>Ascomycota</taxon>
        <taxon>Pezizomycotina</taxon>
        <taxon>Sordariomycetes</taxon>
        <taxon>Sordariomycetidae</taxon>
        <taxon>Magnaporthales</taxon>
        <taxon>Magnaporthaceae</taxon>
        <taxon>Gaeumannomyces</taxon>
    </lineage>
</organism>
<reference evidence="6" key="5">
    <citation type="submission" date="2018-04" db="UniProtKB">
        <authorList>
            <consortium name="EnsemblFungi"/>
        </authorList>
    </citation>
    <scope>IDENTIFICATION</scope>
    <source>
        <strain evidence="6">R3-111a-1</strain>
    </source>
</reference>
<dbReference type="FunCoup" id="J3NMG6">
    <property type="interactions" value="412"/>
</dbReference>
<dbReference type="VEuPathDB" id="FungiDB:GGTG_02470"/>
<keyword evidence="2" id="KW-0378">Hydrolase</keyword>
<dbReference type="RefSeq" id="XP_009218506.1">
    <property type="nucleotide sequence ID" value="XM_009220242.1"/>
</dbReference>
<evidence type="ECO:0000313" key="6">
    <source>
        <dbReference type="EnsemblFungi" id="EJT82497"/>
    </source>
</evidence>
<evidence type="ECO:0000256" key="3">
    <source>
        <dbReference type="ARBA" id="ARBA00023295"/>
    </source>
</evidence>
<dbReference type="InterPro" id="IPR001362">
    <property type="entry name" value="Glyco_hydro_32"/>
</dbReference>